<dbReference type="GO" id="GO:0006520">
    <property type="term" value="P:amino acid metabolic process"/>
    <property type="evidence" value="ECO:0007669"/>
    <property type="project" value="InterPro"/>
</dbReference>
<evidence type="ECO:0000313" key="9">
    <source>
        <dbReference type="Proteomes" id="UP000033070"/>
    </source>
</evidence>
<dbReference type="EMBL" id="AP018738">
    <property type="protein sequence ID" value="BBE51059.1"/>
    <property type="molecule type" value="Genomic_DNA"/>
</dbReference>
<dbReference type="AlphaFoldDB" id="A0A2Z6GCL6"/>
<comment type="cofactor">
    <cofactor evidence="1 6">
        <name>pyridoxal 5'-phosphate</name>
        <dbReference type="ChEBI" id="CHEBI:597326"/>
    </cofactor>
</comment>
<evidence type="ECO:0000256" key="1">
    <source>
        <dbReference type="ARBA" id="ARBA00001933"/>
    </source>
</evidence>
<dbReference type="InterPro" id="IPR015422">
    <property type="entry name" value="PyrdxlP-dep_Trfase_small"/>
</dbReference>
<dbReference type="InterPro" id="IPR015424">
    <property type="entry name" value="PyrdxlP-dep_Trfase"/>
</dbReference>
<dbReference type="GO" id="GO:0008483">
    <property type="term" value="F:transaminase activity"/>
    <property type="evidence" value="ECO:0007669"/>
    <property type="project" value="UniProtKB-KW"/>
</dbReference>
<keyword evidence="5" id="KW-0663">Pyridoxal phosphate</keyword>
<dbReference type="InterPro" id="IPR015421">
    <property type="entry name" value="PyrdxlP-dep_Trfase_major"/>
</dbReference>
<keyword evidence="3 6" id="KW-0032">Aminotransferase</keyword>
<reference evidence="8 9" key="1">
    <citation type="submission" date="2018-06" db="EMBL/GenBank/DDBJ databases">
        <title>OYT1 Genome Sequencing.</title>
        <authorList>
            <person name="Kato S."/>
            <person name="Itoh T."/>
            <person name="Ohkuma M."/>
        </authorList>
    </citation>
    <scope>NUCLEOTIDE SEQUENCE [LARGE SCALE GENOMIC DNA]</scope>
    <source>
        <strain evidence="8 9">OYT1</strain>
    </source>
</reference>
<dbReference type="GO" id="GO:0030170">
    <property type="term" value="F:pyridoxal phosphate binding"/>
    <property type="evidence" value="ECO:0007669"/>
    <property type="project" value="InterPro"/>
</dbReference>
<sequence length="404" mass="42798">MTHPQGTILELSTRVQAIKPSPTLAVNAQANKLKAEGKDIIGLGVGEPDFDTPQHIKDAGIAAINKGFTKYTAVGGTASLKQAIIAKFKRDNGLDYKPNQILVSCGGKQSFYNLTQATINKGDEVIIPAPFWVSYPDIVLLAEGVPVIVEAGIEQGFKMSAEQLAAAITPKTRMVVINSPSNPTGAVYTAAELTALGVVLRQHPHVLIASDDMYEHIRMDDTPFVNILNVCPDLYDRTLVLNGVSKAYAMTGWRIGYAAGRADIMAAMENIQSQSTSNPTSISQVAAEVALNGDQSCITPMLTAFRERHAYLVDALNAIPGLKCVPSGGAFYAFPDASAAITKLHAEGKLKEANDLALAERLLEFGVALVPGSAFGSEGCIRLSFATSMDNLKAAVARIAAALA</sequence>
<dbReference type="Gene3D" id="3.40.640.10">
    <property type="entry name" value="Type I PLP-dependent aspartate aminotransferase-like (Major domain)"/>
    <property type="match status" value="1"/>
</dbReference>
<accession>A0A2Z6GCL6</accession>
<protein>
    <recommendedName>
        <fullName evidence="6">Aminotransferase</fullName>
        <ecNumber evidence="6">2.6.1.-</ecNumber>
    </recommendedName>
</protein>
<evidence type="ECO:0000256" key="5">
    <source>
        <dbReference type="ARBA" id="ARBA00022898"/>
    </source>
</evidence>
<organism evidence="8 9">
    <name type="scientific">Ferriphaselus amnicola</name>
    <dbReference type="NCBI Taxonomy" id="1188319"/>
    <lineage>
        <taxon>Bacteria</taxon>
        <taxon>Pseudomonadati</taxon>
        <taxon>Pseudomonadota</taxon>
        <taxon>Betaproteobacteria</taxon>
        <taxon>Nitrosomonadales</taxon>
        <taxon>Gallionellaceae</taxon>
        <taxon>Ferriphaselus</taxon>
    </lineage>
</organism>
<dbReference type="CDD" id="cd00609">
    <property type="entry name" value="AAT_like"/>
    <property type="match status" value="1"/>
</dbReference>
<dbReference type="InterPro" id="IPR050596">
    <property type="entry name" value="AspAT/PAT-like"/>
</dbReference>
<dbReference type="SUPFAM" id="SSF53383">
    <property type="entry name" value="PLP-dependent transferases"/>
    <property type="match status" value="1"/>
</dbReference>
<dbReference type="Proteomes" id="UP000033070">
    <property type="component" value="Chromosome"/>
</dbReference>
<dbReference type="FunFam" id="3.40.640.10:FF:000033">
    <property type="entry name" value="Aspartate aminotransferase"/>
    <property type="match status" value="1"/>
</dbReference>
<dbReference type="KEGG" id="fam:OYT1_ch1505"/>
<evidence type="ECO:0000256" key="6">
    <source>
        <dbReference type="RuleBase" id="RU000481"/>
    </source>
</evidence>
<evidence type="ECO:0000313" key="8">
    <source>
        <dbReference type="EMBL" id="BBE51059.1"/>
    </source>
</evidence>
<evidence type="ECO:0000259" key="7">
    <source>
        <dbReference type="Pfam" id="PF00155"/>
    </source>
</evidence>
<dbReference type="InterPro" id="IPR004839">
    <property type="entry name" value="Aminotransferase_I/II_large"/>
</dbReference>
<dbReference type="PANTHER" id="PTHR46383:SF1">
    <property type="entry name" value="ASPARTATE AMINOTRANSFERASE"/>
    <property type="match status" value="1"/>
</dbReference>
<dbReference type="Pfam" id="PF00155">
    <property type="entry name" value="Aminotran_1_2"/>
    <property type="match status" value="1"/>
</dbReference>
<feature type="domain" description="Aminotransferase class I/classII large" evidence="7">
    <location>
        <begin position="38"/>
        <end position="399"/>
    </location>
</feature>
<evidence type="ECO:0000256" key="4">
    <source>
        <dbReference type="ARBA" id="ARBA00022679"/>
    </source>
</evidence>
<dbReference type="Gene3D" id="3.90.1150.10">
    <property type="entry name" value="Aspartate Aminotransferase, domain 1"/>
    <property type="match status" value="1"/>
</dbReference>
<dbReference type="PROSITE" id="PS00105">
    <property type="entry name" value="AA_TRANSFER_CLASS_1"/>
    <property type="match status" value="1"/>
</dbReference>
<comment type="similarity">
    <text evidence="2 6">Belongs to the class-I pyridoxal-phosphate-dependent aminotransferase family.</text>
</comment>
<name>A0A2Z6GCL6_9PROT</name>
<dbReference type="PANTHER" id="PTHR46383">
    <property type="entry name" value="ASPARTATE AMINOTRANSFERASE"/>
    <property type="match status" value="1"/>
</dbReference>
<keyword evidence="9" id="KW-1185">Reference proteome</keyword>
<dbReference type="InterPro" id="IPR004838">
    <property type="entry name" value="NHTrfase_class1_PyrdxlP-BS"/>
</dbReference>
<dbReference type="STRING" id="1188319.OYT1_02590"/>
<keyword evidence="4 6" id="KW-0808">Transferase</keyword>
<evidence type="ECO:0000256" key="2">
    <source>
        <dbReference type="ARBA" id="ARBA00007441"/>
    </source>
</evidence>
<gene>
    <name evidence="8" type="ORF">OYT1_ch1505</name>
</gene>
<proteinExistence type="inferred from homology"/>
<evidence type="ECO:0000256" key="3">
    <source>
        <dbReference type="ARBA" id="ARBA00022576"/>
    </source>
</evidence>
<dbReference type="EC" id="2.6.1.-" evidence="6"/>